<feature type="non-terminal residue" evidence="2">
    <location>
        <position position="122"/>
    </location>
</feature>
<dbReference type="GO" id="GO:0000785">
    <property type="term" value="C:chromatin"/>
    <property type="evidence" value="ECO:0007669"/>
    <property type="project" value="TreeGrafter"/>
</dbReference>
<proteinExistence type="predicted"/>
<dbReference type="Proteomes" id="UP000321570">
    <property type="component" value="Unassembled WGS sequence"/>
</dbReference>
<dbReference type="AlphaFoldDB" id="A0A564YT73"/>
<dbReference type="PANTHER" id="PTHR10694:SF7">
    <property type="entry name" value="[HISTONE H3]-TRIMETHYL-L-LYSINE(9) DEMETHYLASE"/>
    <property type="match status" value="1"/>
</dbReference>
<organism evidence="2 3">
    <name type="scientific">Hymenolepis diminuta</name>
    <name type="common">Rat tapeworm</name>
    <dbReference type="NCBI Taxonomy" id="6216"/>
    <lineage>
        <taxon>Eukaryota</taxon>
        <taxon>Metazoa</taxon>
        <taxon>Spiralia</taxon>
        <taxon>Lophotrochozoa</taxon>
        <taxon>Platyhelminthes</taxon>
        <taxon>Cestoda</taxon>
        <taxon>Eucestoda</taxon>
        <taxon>Cyclophyllidea</taxon>
        <taxon>Hymenolepididae</taxon>
        <taxon>Hymenolepis</taxon>
    </lineage>
</organism>
<dbReference type="GO" id="GO:0032454">
    <property type="term" value="F:histone H3K9 demethylase activity"/>
    <property type="evidence" value="ECO:0007669"/>
    <property type="project" value="TreeGrafter"/>
</dbReference>
<sequence length="122" mass="14192">MCTFPYGYHAGFNLGVNCAESTNFALERWVEYGKQACICQCWENTVRLDMEPFIRRFQPQHYEAWKRGKITTPHPLSVYEPRMAIENGHSEVSKGFPPQPDCFEDMMNAADLNVRSLFYSNK</sequence>
<dbReference type="Gene3D" id="2.60.120.650">
    <property type="entry name" value="Cupin"/>
    <property type="match status" value="1"/>
</dbReference>
<dbReference type="GO" id="GO:0010468">
    <property type="term" value="P:regulation of gene expression"/>
    <property type="evidence" value="ECO:0007669"/>
    <property type="project" value="TreeGrafter"/>
</dbReference>
<dbReference type="InterPro" id="IPR003347">
    <property type="entry name" value="JmjC_dom"/>
</dbReference>
<dbReference type="GO" id="GO:0051864">
    <property type="term" value="F:histone H3K36 demethylase activity"/>
    <property type="evidence" value="ECO:0007669"/>
    <property type="project" value="TreeGrafter"/>
</dbReference>
<name>A0A564YT73_HYMDI</name>
<dbReference type="PANTHER" id="PTHR10694">
    <property type="entry name" value="LYSINE-SPECIFIC DEMETHYLASE"/>
    <property type="match status" value="1"/>
</dbReference>
<keyword evidence="3" id="KW-1185">Reference proteome</keyword>
<dbReference type="PROSITE" id="PS51184">
    <property type="entry name" value="JMJC"/>
    <property type="match status" value="1"/>
</dbReference>
<dbReference type="EMBL" id="CABIJS010000356">
    <property type="protein sequence ID" value="VUZ50425.1"/>
    <property type="molecule type" value="Genomic_DNA"/>
</dbReference>
<accession>A0A564YT73</accession>
<reference evidence="2 3" key="1">
    <citation type="submission" date="2019-07" db="EMBL/GenBank/DDBJ databases">
        <authorList>
            <person name="Jastrzebski P J."/>
            <person name="Paukszto L."/>
            <person name="Jastrzebski P J."/>
        </authorList>
    </citation>
    <scope>NUCLEOTIDE SEQUENCE [LARGE SCALE GENOMIC DNA]</scope>
    <source>
        <strain evidence="2 3">WMS-il1</strain>
    </source>
</reference>
<feature type="domain" description="JmjC" evidence="1">
    <location>
        <begin position="1"/>
        <end position="41"/>
    </location>
</feature>
<evidence type="ECO:0000313" key="3">
    <source>
        <dbReference type="Proteomes" id="UP000321570"/>
    </source>
</evidence>
<dbReference type="GO" id="GO:0005634">
    <property type="term" value="C:nucleus"/>
    <property type="evidence" value="ECO:0007669"/>
    <property type="project" value="TreeGrafter"/>
</dbReference>
<evidence type="ECO:0000259" key="1">
    <source>
        <dbReference type="PROSITE" id="PS51184"/>
    </source>
</evidence>
<protein>
    <recommendedName>
        <fullName evidence="1">JmjC domain-containing protein</fullName>
    </recommendedName>
</protein>
<gene>
    <name evidence="2" type="ORF">WMSIL1_LOCUS9264</name>
</gene>
<evidence type="ECO:0000313" key="2">
    <source>
        <dbReference type="EMBL" id="VUZ50425.1"/>
    </source>
</evidence>